<organism evidence="1 2">
    <name type="scientific">Amanita muscaria (strain Koide BX008)</name>
    <dbReference type="NCBI Taxonomy" id="946122"/>
    <lineage>
        <taxon>Eukaryota</taxon>
        <taxon>Fungi</taxon>
        <taxon>Dikarya</taxon>
        <taxon>Basidiomycota</taxon>
        <taxon>Agaricomycotina</taxon>
        <taxon>Agaricomycetes</taxon>
        <taxon>Agaricomycetidae</taxon>
        <taxon>Agaricales</taxon>
        <taxon>Pluteineae</taxon>
        <taxon>Amanitaceae</taxon>
        <taxon>Amanita</taxon>
    </lineage>
</organism>
<dbReference type="AlphaFoldDB" id="A0A0C2X0B4"/>
<sequence>MHSKCQLLARSGATCVTDDRRSYSSGFSQGFPKLEDLCMLESKGAQHYVIVVGRDHCFAR</sequence>
<dbReference type="Proteomes" id="UP000054549">
    <property type="component" value="Unassembled WGS sequence"/>
</dbReference>
<dbReference type="HOGENOM" id="CLU_2941222_0_0_1"/>
<dbReference type="InParanoid" id="A0A0C2X0B4"/>
<keyword evidence="2" id="KW-1185">Reference proteome</keyword>
<evidence type="ECO:0000313" key="1">
    <source>
        <dbReference type="EMBL" id="KIL67512.1"/>
    </source>
</evidence>
<gene>
    <name evidence="1" type="ORF">M378DRAFT_159332</name>
</gene>
<protein>
    <submittedName>
        <fullName evidence="1">Uncharacterized protein</fullName>
    </submittedName>
</protein>
<accession>A0A0C2X0B4</accession>
<proteinExistence type="predicted"/>
<reference evidence="1 2" key="1">
    <citation type="submission" date="2014-04" db="EMBL/GenBank/DDBJ databases">
        <title>Evolutionary Origins and Diversification of the Mycorrhizal Mutualists.</title>
        <authorList>
            <consortium name="DOE Joint Genome Institute"/>
            <consortium name="Mycorrhizal Genomics Consortium"/>
            <person name="Kohler A."/>
            <person name="Kuo A."/>
            <person name="Nagy L.G."/>
            <person name="Floudas D."/>
            <person name="Copeland A."/>
            <person name="Barry K.W."/>
            <person name="Cichocki N."/>
            <person name="Veneault-Fourrey C."/>
            <person name="LaButti K."/>
            <person name="Lindquist E.A."/>
            <person name="Lipzen A."/>
            <person name="Lundell T."/>
            <person name="Morin E."/>
            <person name="Murat C."/>
            <person name="Riley R."/>
            <person name="Ohm R."/>
            <person name="Sun H."/>
            <person name="Tunlid A."/>
            <person name="Henrissat B."/>
            <person name="Grigoriev I.V."/>
            <person name="Hibbett D.S."/>
            <person name="Martin F."/>
        </authorList>
    </citation>
    <scope>NUCLEOTIDE SEQUENCE [LARGE SCALE GENOMIC DNA]</scope>
    <source>
        <strain evidence="1 2">Koide BX008</strain>
    </source>
</reference>
<name>A0A0C2X0B4_AMAMK</name>
<evidence type="ECO:0000313" key="2">
    <source>
        <dbReference type="Proteomes" id="UP000054549"/>
    </source>
</evidence>
<dbReference type="EMBL" id="KN818231">
    <property type="protein sequence ID" value="KIL67512.1"/>
    <property type="molecule type" value="Genomic_DNA"/>
</dbReference>